<protein>
    <submittedName>
        <fullName evidence="1">Uncharacterized protein</fullName>
    </submittedName>
</protein>
<evidence type="ECO:0000313" key="1">
    <source>
        <dbReference type="EMBL" id="KAL3312781.1"/>
    </source>
</evidence>
<accession>A0ABD2PZG4</accession>
<comment type="caution">
    <text evidence="1">The sequence shown here is derived from an EMBL/GenBank/DDBJ whole genome shotgun (WGS) entry which is preliminary data.</text>
</comment>
<reference evidence="1 2" key="1">
    <citation type="submission" date="2024-11" db="EMBL/GenBank/DDBJ databases">
        <title>Adaptive evolution of stress response genes in parasites aligns with host niche diversity.</title>
        <authorList>
            <person name="Hahn C."/>
            <person name="Resl P."/>
        </authorList>
    </citation>
    <scope>NUCLEOTIDE SEQUENCE [LARGE SCALE GENOMIC DNA]</scope>
    <source>
        <strain evidence="1">EGGRZ-B1_66</strain>
        <tissue evidence="1">Body</tissue>
    </source>
</reference>
<organism evidence="1 2">
    <name type="scientific">Cichlidogyrus casuarinus</name>
    <dbReference type="NCBI Taxonomy" id="1844966"/>
    <lineage>
        <taxon>Eukaryota</taxon>
        <taxon>Metazoa</taxon>
        <taxon>Spiralia</taxon>
        <taxon>Lophotrochozoa</taxon>
        <taxon>Platyhelminthes</taxon>
        <taxon>Monogenea</taxon>
        <taxon>Monopisthocotylea</taxon>
        <taxon>Dactylogyridea</taxon>
        <taxon>Ancyrocephalidae</taxon>
        <taxon>Cichlidogyrus</taxon>
    </lineage>
</organism>
<evidence type="ECO:0000313" key="2">
    <source>
        <dbReference type="Proteomes" id="UP001626550"/>
    </source>
</evidence>
<sequence length="206" mass="22984">MEDILLKRLPDGPHASIKLQHKEASKQHWIEQMIGSFFVEHFDEPGLTIHAAGMNLLLTGSIRIARQEKALWAARHDGFLPGSVLSSHEASGIDRQGKFESTDQMTFTRALDRQVGAIKDLRRHSLDMVRYSIDSSEGLVMSQTELGIRNITAPCKILVLSSEAIRKISKVNSIKFPMLCVEEFRASRSERANPHSGRASSIQPLA</sequence>
<proteinExistence type="predicted"/>
<dbReference type="Proteomes" id="UP001626550">
    <property type="component" value="Unassembled WGS sequence"/>
</dbReference>
<keyword evidence="2" id="KW-1185">Reference proteome</keyword>
<dbReference type="EMBL" id="JBJKFK010001551">
    <property type="protein sequence ID" value="KAL3312781.1"/>
    <property type="molecule type" value="Genomic_DNA"/>
</dbReference>
<dbReference type="AlphaFoldDB" id="A0ABD2PZG4"/>
<name>A0ABD2PZG4_9PLAT</name>
<gene>
    <name evidence="1" type="ORF">Ciccas_008621</name>
</gene>